<accession>A0A1B8GHC0</accession>
<dbReference type="EMBL" id="KV460237">
    <property type="protein sequence ID" value="OBT95233.1"/>
    <property type="molecule type" value="Genomic_DNA"/>
</dbReference>
<feature type="region of interest" description="Disordered" evidence="1">
    <location>
        <begin position="1"/>
        <end position="59"/>
    </location>
</feature>
<dbReference type="Proteomes" id="UP000091956">
    <property type="component" value="Unassembled WGS sequence"/>
</dbReference>
<evidence type="ECO:0000313" key="2">
    <source>
        <dbReference type="EMBL" id="OBT95233.1"/>
    </source>
</evidence>
<name>A0A1B8GHC0_9PEZI</name>
<keyword evidence="3" id="KW-1185">Reference proteome</keyword>
<feature type="compositionally biased region" description="Low complexity" evidence="1">
    <location>
        <begin position="11"/>
        <end position="22"/>
    </location>
</feature>
<proteinExistence type="predicted"/>
<dbReference type="STRING" id="342668.A0A1B8GHC0"/>
<organism evidence="2 3">
    <name type="scientific">Pseudogymnoascus verrucosus</name>
    <dbReference type="NCBI Taxonomy" id="342668"/>
    <lineage>
        <taxon>Eukaryota</taxon>
        <taxon>Fungi</taxon>
        <taxon>Dikarya</taxon>
        <taxon>Ascomycota</taxon>
        <taxon>Pezizomycotina</taxon>
        <taxon>Leotiomycetes</taxon>
        <taxon>Thelebolales</taxon>
        <taxon>Thelebolaceae</taxon>
        <taxon>Pseudogymnoascus</taxon>
    </lineage>
</organism>
<evidence type="ECO:0000256" key="1">
    <source>
        <dbReference type="SAM" id="MobiDB-lite"/>
    </source>
</evidence>
<dbReference type="GeneID" id="28840962"/>
<dbReference type="AlphaFoldDB" id="A0A1B8GHC0"/>
<feature type="compositionally biased region" description="Low complexity" evidence="1">
    <location>
        <begin position="80"/>
        <end position="94"/>
    </location>
</feature>
<evidence type="ECO:0000313" key="3">
    <source>
        <dbReference type="Proteomes" id="UP000091956"/>
    </source>
</evidence>
<protein>
    <submittedName>
        <fullName evidence="2">Uncharacterized protein</fullName>
    </submittedName>
</protein>
<feature type="compositionally biased region" description="Polar residues" evidence="1">
    <location>
        <begin position="23"/>
        <end position="38"/>
    </location>
</feature>
<dbReference type="RefSeq" id="XP_018128966.1">
    <property type="nucleotide sequence ID" value="XM_018277009.2"/>
</dbReference>
<sequence length="197" mass="21913">MLLKRKRSDSEISSQSFSMSPSPTQHMASSPYPSQFNHEITPLHLSSRTRKRVRDNRPSEHQIHENTLNLLFSAQKQHHQQQQAEPTFPQQEPTMAMSPPPQQQSSLHSFWALPARRDSSVHSTTPSAAAPCFQETNCEDCDVVLVNGDGDSMEMDIDVDMYGGVGADGFACSQCRRQVCHGCAVSNLGVQRRCLGC</sequence>
<reference evidence="3" key="2">
    <citation type="journal article" date="2018" name="Nat. Commun.">
        <title>Extreme sensitivity to ultraviolet light in the fungal pathogen causing white-nose syndrome of bats.</title>
        <authorList>
            <person name="Palmer J.M."/>
            <person name="Drees K.P."/>
            <person name="Foster J.T."/>
            <person name="Lindner D.L."/>
        </authorList>
    </citation>
    <scope>NUCLEOTIDE SEQUENCE [LARGE SCALE GENOMIC DNA]</scope>
    <source>
        <strain evidence="3">UAMH 10579</strain>
    </source>
</reference>
<feature type="region of interest" description="Disordered" evidence="1">
    <location>
        <begin position="75"/>
        <end position="105"/>
    </location>
</feature>
<reference evidence="2 3" key="1">
    <citation type="submission" date="2016-03" db="EMBL/GenBank/DDBJ databases">
        <title>Comparative genomics of Pseudogymnoascus destructans, the fungus causing white-nose syndrome of bats.</title>
        <authorList>
            <person name="Palmer J.M."/>
            <person name="Drees K.P."/>
            <person name="Foster J.T."/>
            <person name="Lindner D.L."/>
        </authorList>
    </citation>
    <scope>NUCLEOTIDE SEQUENCE [LARGE SCALE GENOMIC DNA]</scope>
    <source>
        <strain evidence="2 3">UAMH 10579</strain>
    </source>
</reference>
<gene>
    <name evidence="2" type="ORF">VE01_07576</name>
</gene>
<dbReference type="OrthoDB" id="5336357at2759"/>